<keyword evidence="11" id="KW-1185">Reference proteome</keyword>
<accession>A0A4V1RUG8</accession>
<reference evidence="10 11" key="1">
    <citation type="submission" date="2018-12" db="EMBL/GenBank/DDBJ databases">
        <authorList>
            <person name="Grouzdev D.S."/>
            <person name="Krutkina M.S."/>
        </authorList>
    </citation>
    <scope>NUCLEOTIDE SEQUENCE [LARGE SCALE GENOMIC DNA]</scope>
    <source>
        <strain evidence="10 11">RmlP026</strain>
    </source>
</reference>
<keyword evidence="5" id="KW-0408">Iron</keyword>
<dbReference type="GO" id="GO:0051213">
    <property type="term" value="F:dioxygenase activity"/>
    <property type="evidence" value="ECO:0007669"/>
    <property type="project" value="UniProtKB-KW"/>
</dbReference>
<comment type="caution">
    <text evidence="10">The sequence shown here is derived from an EMBL/GenBank/DDBJ whole genome shotgun (WGS) entry which is preliminary data.</text>
</comment>
<dbReference type="InterPro" id="IPR036922">
    <property type="entry name" value="Rieske_2Fe-2S_sf"/>
</dbReference>
<evidence type="ECO:0000256" key="1">
    <source>
        <dbReference type="ARBA" id="ARBA00001962"/>
    </source>
</evidence>
<organism evidence="10 11">
    <name type="scientific">Lichenibacterium minor</name>
    <dbReference type="NCBI Taxonomy" id="2316528"/>
    <lineage>
        <taxon>Bacteria</taxon>
        <taxon>Pseudomonadati</taxon>
        <taxon>Pseudomonadota</taxon>
        <taxon>Alphaproteobacteria</taxon>
        <taxon>Hyphomicrobiales</taxon>
        <taxon>Lichenihabitantaceae</taxon>
        <taxon>Lichenibacterium</taxon>
    </lineage>
</organism>
<dbReference type="PROSITE" id="PS00570">
    <property type="entry name" value="RING_HYDROXYL_ALPHA"/>
    <property type="match status" value="1"/>
</dbReference>
<gene>
    <name evidence="10" type="ORF">D3273_15445</name>
</gene>
<feature type="domain" description="Rieske" evidence="9">
    <location>
        <begin position="68"/>
        <end position="174"/>
    </location>
</feature>
<evidence type="ECO:0000313" key="11">
    <source>
        <dbReference type="Proteomes" id="UP000290759"/>
    </source>
</evidence>
<dbReference type="PANTHER" id="PTHR43756:SF5">
    <property type="entry name" value="CHOLINE MONOOXYGENASE, CHLOROPLASTIC"/>
    <property type="match status" value="1"/>
</dbReference>
<dbReference type="CDD" id="cd03469">
    <property type="entry name" value="Rieske_RO_Alpha_N"/>
    <property type="match status" value="1"/>
</dbReference>
<dbReference type="CDD" id="cd08884">
    <property type="entry name" value="RHO_alpha_C_GbcA-like"/>
    <property type="match status" value="1"/>
</dbReference>
<evidence type="ECO:0000256" key="2">
    <source>
        <dbReference type="ARBA" id="ARBA00022714"/>
    </source>
</evidence>
<dbReference type="InterPro" id="IPR015879">
    <property type="entry name" value="Ring_hydroxy_dOase_asu_C_dom"/>
</dbReference>
<keyword evidence="3" id="KW-0479">Metal-binding</keyword>
<dbReference type="Gene3D" id="2.102.10.10">
    <property type="entry name" value="Rieske [2Fe-2S] iron-sulphur domain"/>
    <property type="match status" value="1"/>
</dbReference>
<dbReference type="SUPFAM" id="SSF55961">
    <property type="entry name" value="Bet v1-like"/>
    <property type="match status" value="1"/>
</dbReference>
<evidence type="ECO:0000256" key="4">
    <source>
        <dbReference type="ARBA" id="ARBA00023002"/>
    </source>
</evidence>
<dbReference type="OrthoDB" id="7456916at2"/>
<feature type="region of interest" description="Disordered" evidence="8">
    <location>
        <begin position="1"/>
        <end position="28"/>
    </location>
</feature>
<dbReference type="Proteomes" id="UP000290759">
    <property type="component" value="Unassembled WGS sequence"/>
</dbReference>
<dbReference type="SUPFAM" id="SSF50022">
    <property type="entry name" value="ISP domain"/>
    <property type="match status" value="1"/>
</dbReference>
<evidence type="ECO:0000256" key="8">
    <source>
        <dbReference type="SAM" id="MobiDB-lite"/>
    </source>
</evidence>
<comment type="cofactor">
    <cofactor evidence="1">
        <name>Fe cation</name>
        <dbReference type="ChEBI" id="CHEBI:24875"/>
    </cofactor>
</comment>
<sequence length="441" mass="48540">MAASIFCGVGRRNPRAPSRHPSEPAVHDHHRIRALLDARRPGHTLPQPFYTDPDILAFDLDAVFGRSWVMVGFECEIPRPGSYMALKVGASPVVVLRDRDGQVRGFHNACRHRGAQICAEGTGRRSLLVCPYHQWSYGLDGRLARAARMGESFDPAEHALVPIRVETVAGTVYACVAEDAPDFAPFRRDLEPLLAPHGFADARVAHVDTLVERGNWKLVMENARECYHCDAKHPELSFTFPTKARGNFEHGGDPQRDAFDARMAALGLPVGPRDGDWYQAARFPLNEGCVSMTADGRACVAKPLCGVGGGDIGSMRWALEPHHFAHAVGDFAFTFSAMPTGARETVVTSKWLVHKDAVEGVDYRLDELAGLWTATNLQDRDLVENNQRGVEGAGYRPGPYSEEAEALCARFTDWYCDKARAFLDHLSQDVAGPTRRLAAAE</sequence>
<dbReference type="InterPro" id="IPR017941">
    <property type="entry name" value="Rieske_2Fe-2S"/>
</dbReference>
<keyword evidence="4" id="KW-0560">Oxidoreductase</keyword>
<dbReference type="EMBL" id="QYBB01000017">
    <property type="protein sequence ID" value="RYC31104.1"/>
    <property type="molecule type" value="Genomic_DNA"/>
</dbReference>
<keyword evidence="6" id="KW-0411">Iron-sulfur</keyword>
<protein>
    <submittedName>
        <fullName evidence="10">Aromatic ring-hydroxylating dioxygenase subunit alpha</fullName>
    </submittedName>
</protein>
<evidence type="ECO:0000259" key="9">
    <source>
        <dbReference type="PROSITE" id="PS51296"/>
    </source>
</evidence>
<dbReference type="PROSITE" id="PS51296">
    <property type="entry name" value="RIESKE"/>
    <property type="match status" value="1"/>
</dbReference>
<keyword evidence="7" id="KW-0520">NAD</keyword>
<evidence type="ECO:0000313" key="10">
    <source>
        <dbReference type="EMBL" id="RYC31104.1"/>
    </source>
</evidence>
<evidence type="ECO:0000256" key="3">
    <source>
        <dbReference type="ARBA" id="ARBA00022723"/>
    </source>
</evidence>
<dbReference type="InterPro" id="IPR001663">
    <property type="entry name" value="Rng_hydr_dOase-A"/>
</dbReference>
<dbReference type="Pfam" id="PF00355">
    <property type="entry name" value="Rieske"/>
    <property type="match status" value="1"/>
</dbReference>
<name>A0A4V1RUG8_9HYPH</name>
<proteinExistence type="predicted"/>
<dbReference type="GO" id="GO:0005506">
    <property type="term" value="F:iron ion binding"/>
    <property type="evidence" value="ECO:0007669"/>
    <property type="project" value="InterPro"/>
</dbReference>
<dbReference type="PRINTS" id="PR00090">
    <property type="entry name" value="RNGDIOXGNASE"/>
</dbReference>
<dbReference type="InterPro" id="IPR015881">
    <property type="entry name" value="ARHD_Rieske_2Fe_2S"/>
</dbReference>
<evidence type="ECO:0000256" key="6">
    <source>
        <dbReference type="ARBA" id="ARBA00023014"/>
    </source>
</evidence>
<keyword evidence="10" id="KW-0223">Dioxygenase</keyword>
<dbReference type="Pfam" id="PF00848">
    <property type="entry name" value="Ring_hydroxyl_A"/>
    <property type="match status" value="1"/>
</dbReference>
<dbReference type="PANTHER" id="PTHR43756">
    <property type="entry name" value="CHOLINE MONOOXYGENASE, CHLOROPLASTIC"/>
    <property type="match status" value="1"/>
</dbReference>
<evidence type="ECO:0000256" key="7">
    <source>
        <dbReference type="ARBA" id="ARBA00023027"/>
    </source>
</evidence>
<dbReference type="Gene3D" id="3.90.380.10">
    <property type="entry name" value="Naphthalene 1,2-dioxygenase Alpha Subunit, Chain A, domain 1"/>
    <property type="match status" value="1"/>
</dbReference>
<keyword evidence="2" id="KW-0001">2Fe-2S</keyword>
<evidence type="ECO:0000256" key="5">
    <source>
        <dbReference type="ARBA" id="ARBA00023004"/>
    </source>
</evidence>
<reference evidence="10 11" key="2">
    <citation type="submission" date="2019-02" db="EMBL/GenBank/DDBJ databases">
        <title>'Lichenibacterium ramalinii' gen. nov. sp. nov., 'Lichenibacterium minor' gen. nov. sp. nov.</title>
        <authorList>
            <person name="Pankratov T."/>
        </authorList>
    </citation>
    <scope>NUCLEOTIDE SEQUENCE [LARGE SCALE GENOMIC DNA]</scope>
    <source>
        <strain evidence="10 11">RmlP026</strain>
    </source>
</reference>
<dbReference type="GO" id="GO:0051537">
    <property type="term" value="F:2 iron, 2 sulfur cluster binding"/>
    <property type="evidence" value="ECO:0007669"/>
    <property type="project" value="UniProtKB-KW"/>
</dbReference>
<dbReference type="AlphaFoldDB" id="A0A4V1RUG8"/>